<protein>
    <submittedName>
        <fullName evidence="10">TMED9-like protein</fullName>
    </submittedName>
</protein>
<comment type="similarity">
    <text evidence="2">Belongs to the EMP24/GP25L family.</text>
</comment>
<dbReference type="InterPro" id="IPR015720">
    <property type="entry name" value="Emp24-like"/>
</dbReference>
<keyword evidence="6 8" id="KW-0472">Membrane</keyword>
<sequence length="667" mass="74842">MYGGCPGTSASTKSHTQCTGFVRELAPVPSHIHNVRGLSGNKRQYQVTYTMYGVCPETSASTKSHTQCTGGVTVSSSLSLSDVESLSESESLCGMISVLKSARSCRSLSRLPMLPPKVHHIQDSAVEQGTGKSLQGIDVEEPVFIPLEDICELSVESLILVPVHVPGRHQLLLLVQYCLQVTLQLHILYIHAGQVSVPVVHARVRGIYGCSFLHLWSQHADGLSALSVTVKQKQYNVTSHVYSDVKCSNGTVMCTVMSSVHINSDRLVSLPELFGHQLVLITLTAASIQLLTQDQQGLTFAFQLPPARTKLTILAVSALFTAVSGLYFHIGETEKKCFIEEIPDETMVVGRYKVHIFDKNVNDYVPTVQGLGMHVEIKDHDSKIIMSRTYASEGRFTFTSAMAGEHTICLHSNSSAWFSSGQLRVHLDIQVGEHAVDYQQIQAKDKLSELQLRIRQLLDQVEQITKEQNYQRYREERFRQTSESTNQRVLWWSISQTLILLVTGFWQMRHLKSFFEAKKLSREDRFRYTSDSTNQRVFWWSIGQTATLVIIAFLQVRHLKKFFISKKLSWKQSCLVYIIPKHLDFTACLYHAPLIVGCCQSCDSLAVLPQFTCQAHIPASVRGLVLCLATVNVVFPALLRHVLRHCTVNRCLGTLFRRLHAAENSLK</sequence>
<feature type="transmembrane region" description="Helical" evidence="8">
    <location>
        <begin position="489"/>
        <end position="508"/>
    </location>
</feature>
<dbReference type="PROSITE" id="PS50866">
    <property type="entry name" value="GOLD"/>
    <property type="match status" value="1"/>
</dbReference>
<feature type="transmembrane region" description="Helical" evidence="8">
    <location>
        <begin position="537"/>
        <end position="556"/>
    </location>
</feature>
<gene>
    <name evidence="10" type="ORF">MAR_016260</name>
</gene>
<dbReference type="PANTHER" id="PTHR22811">
    <property type="entry name" value="TRANSMEMBRANE EMP24 DOMAIN-CONTAINING PROTEIN"/>
    <property type="match status" value="1"/>
</dbReference>
<evidence type="ECO:0000259" key="9">
    <source>
        <dbReference type="PROSITE" id="PS50866"/>
    </source>
</evidence>
<keyword evidence="11" id="KW-1185">Reference proteome</keyword>
<dbReference type="InterPro" id="IPR009038">
    <property type="entry name" value="GOLD_dom"/>
</dbReference>
<evidence type="ECO:0000256" key="2">
    <source>
        <dbReference type="ARBA" id="ARBA00007104"/>
    </source>
</evidence>
<evidence type="ECO:0000256" key="8">
    <source>
        <dbReference type="SAM" id="Phobius"/>
    </source>
</evidence>
<feature type="coiled-coil region" evidence="7">
    <location>
        <begin position="440"/>
        <end position="467"/>
    </location>
</feature>
<feature type="transmembrane region" description="Helical" evidence="8">
    <location>
        <begin position="311"/>
        <end position="330"/>
    </location>
</feature>
<reference evidence="10" key="1">
    <citation type="submission" date="2022-11" db="EMBL/GenBank/DDBJ databases">
        <title>Centuries of genome instability and evolution in soft-shell clam transmissible cancer (bioRxiv).</title>
        <authorList>
            <person name="Hart S.F.M."/>
            <person name="Yonemitsu M.A."/>
            <person name="Giersch R.M."/>
            <person name="Beal B.F."/>
            <person name="Arriagada G."/>
            <person name="Davis B.W."/>
            <person name="Ostrander E.A."/>
            <person name="Goff S.P."/>
            <person name="Metzger M.J."/>
        </authorList>
    </citation>
    <scope>NUCLEOTIDE SEQUENCE</scope>
    <source>
        <strain evidence="10">MELC-2E11</strain>
        <tissue evidence="10">Siphon/mantle</tissue>
    </source>
</reference>
<comment type="subcellular location">
    <subcellularLocation>
        <location evidence="1">Membrane</location>
        <topology evidence="1">Single-pass type I membrane protein</topology>
    </subcellularLocation>
</comment>
<dbReference type="EMBL" id="CP111023">
    <property type="protein sequence ID" value="WAR22286.1"/>
    <property type="molecule type" value="Genomic_DNA"/>
</dbReference>
<name>A0ABY7FSV0_MYAAR</name>
<keyword evidence="5 8" id="KW-1133">Transmembrane helix</keyword>
<dbReference type="Proteomes" id="UP001164746">
    <property type="component" value="Chromosome 12"/>
</dbReference>
<dbReference type="Pfam" id="PF01105">
    <property type="entry name" value="EMP24_GP25L"/>
    <property type="match status" value="2"/>
</dbReference>
<keyword evidence="3 8" id="KW-0812">Transmembrane</keyword>
<evidence type="ECO:0000256" key="1">
    <source>
        <dbReference type="ARBA" id="ARBA00004479"/>
    </source>
</evidence>
<dbReference type="SMART" id="SM01190">
    <property type="entry name" value="EMP24_GP25L"/>
    <property type="match status" value="1"/>
</dbReference>
<keyword evidence="7" id="KW-0175">Coiled coil</keyword>
<accession>A0ABY7FSV0</accession>
<proteinExistence type="inferred from homology"/>
<evidence type="ECO:0000256" key="7">
    <source>
        <dbReference type="SAM" id="Coils"/>
    </source>
</evidence>
<organism evidence="10 11">
    <name type="scientific">Mya arenaria</name>
    <name type="common">Soft-shell clam</name>
    <dbReference type="NCBI Taxonomy" id="6604"/>
    <lineage>
        <taxon>Eukaryota</taxon>
        <taxon>Metazoa</taxon>
        <taxon>Spiralia</taxon>
        <taxon>Lophotrochozoa</taxon>
        <taxon>Mollusca</taxon>
        <taxon>Bivalvia</taxon>
        <taxon>Autobranchia</taxon>
        <taxon>Heteroconchia</taxon>
        <taxon>Euheterodonta</taxon>
        <taxon>Imparidentia</taxon>
        <taxon>Neoheterodontei</taxon>
        <taxon>Myida</taxon>
        <taxon>Myoidea</taxon>
        <taxon>Myidae</taxon>
        <taxon>Mya</taxon>
    </lineage>
</organism>
<evidence type="ECO:0000256" key="4">
    <source>
        <dbReference type="ARBA" id="ARBA00022729"/>
    </source>
</evidence>
<evidence type="ECO:0000256" key="5">
    <source>
        <dbReference type="ARBA" id="ARBA00022989"/>
    </source>
</evidence>
<evidence type="ECO:0000313" key="10">
    <source>
        <dbReference type="EMBL" id="WAR22286.1"/>
    </source>
</evidence>
<evidence type="ECO:0000256" key="3">
    <source>
        <dbReference type="ARBA" id="ARBA00022692"/>
    </source>
</evidence>
<keyword evidence="4" id="KW-0732">Signal</keyword>
<evidence type="ECO:0000313" key="11">
    <source>
        <dbReference type="Proteomes" id="UP001164746"/>
    </source>
</evidence>
<evidence type="ECO:0000256" key="6">
    <source>
        <dbReference type="ARBA" id="ARBA00023136"/>
    </source>
</evidence>
<feature type="domain" description="GOLD" evidence="9">
    <location>
        <begin position="335"/>
        <end position="431"/>
    </location>
</feature>